<dbReference type="GO" id="GO:0003723">
    <property type="term" value="F:RNA binding"/>
    <property type="evidence" value="ECO:0007669"/>
    <property type="project" value="UniProtKB-KW"/>
</dbReference>
<dbReference type="InterPro" id="IPR035926">
    <property type="entry name" value="NusB-like_sf"/>
</dbReference>
<evidence type="ECO:0000313" key="3">
    <source>
        <dbReference type="EMBL" id="RCL40406.1"/>
    </source>
</evidence>
<dbReference type="Gene3D" id="1.10.940.10">
    <property type="entry name" value="NusB-like"/>
    <property type="match status" value="1"/>
</dbReference>
<gene>
    <name evidence="3" type="ORF">DBW96_03580</name>
</gene>
<keyword evidence="1" id="KW-0694">RNA-binding</keyword>
<dbReference type="AlphaFoldDB" id="A0A368BUK6"/>
<comment type="caution">
    <text evidence="3">The sequence shown here is derived from an EMBL/GenBank/DDBJ whole genome shotgun (WGS) entry which is preliminary data.</text>
</comment>
<evidence type="ECO:0000256" key="1">
    <source>
        <dbReference type="ARBA" id="ARBA00022884"/>
    </source>
</evidence>
<accession>A0A368BUK6</accession>
<organism evidence="3 4">
    <name type="scientific">SAR86 cluster bacterium</name>
    <dbReference type="NCBI Taxonomy" id="2030880"/>
    <lineage>
        <taxon>Bacteria</taxon>
        <taxon>Pseudomonadati</taxon>
        <taxon>Pseudomonadota</taxon>
        <taxon>Gammaproteobacteria</taxon>
        <taxon>SAR86 cluster</taxon>
    </lineage>
</organism>
<dbReference type="Pfam" id="PF01029">
    <property type="entry name" value="NusB"/>
    <property type="match status" value="1"/>
</dbReference>
<feature type="domain" description="NusB/RsmB/TIM44" evidence="2">
    <location>
        <begin position="13"/>
        <end position="133"/>
    </location>
</feature>
<dbReference type="Proteomes" id="UP000253307">
    <property type="component" value="Unassembled WGS sequence"/>
</dbReference>
<sequence>MAKNLAKHKVSVKTRECIIQALYQSLMEPSSVELLMQQFTKENNPKKISFDLLKSRLKYFFTNEEQIIKSLDSKNKGDNYQVIDKAIMAYALIERDLKELPKEVIFDESIRLARKFSNESAYKFINAKLDKIYDL</sequence>
<reference evidence="3 4" key="1">
    <citation type="journal article" date="2018" name="Microbiome">
        <title>Fine metagenomic profile of the Mediterranean stratified and mixed water columns revealed by assembly and recruitment.</title>
        <authorList>
            <person name="Haro-Moreno J.M."/>
            <person name="Lopez-Perez M."/>
            <person name="De La Torre J.R."/>
            <person name="Picazo A."/>
            <person name="Camacho A."/>
            <person name="Rodriguez-Valera F."/>
        </authorList>
    </citation>
    <scope>NUCLEOTIDE SEQUENCE [LARGE SCALE GENOMIC DNA]</scope>
    <source>
        <strain evidence="3">MED-G82</strain>
    </source>
</reference>
<evidence type="ECO:0000313" key="4">
    <source>
        <dbReference type="Proteomes" id="UP000253307"/>
    </source>
</evidence>
<dbReference type="SUPFAM" id="SSF48013">
    <property type="entry name" value="NusB-like"/>
    <property type="match status" value="1"/>
</dbReference>
<evidence type="ECO:0000259" key="2">
    <source>
        <dbReference type="Pfam" id="PF01029"/>
    </source>
</evidence>
<dbReference type="GO" id="GO:0006355">
    <property type="term" value="P:regulation of DNA-templated transcription"/>
    <property type="evidence" value="ECO:0007669"/>
    <property type="project" value="InterPro"/>
</dbReference>
<dbReference type="InterPro" id="IPR006027">
    <property type="entry name" value="NusB_RsmB_TIM44"/>
</dbReference>
<dbReference type="EMBL" id="QOPE01000027">
    <property type="protein sequence ID" value="RCL40406.1"/>
    <property type="molecule type" value="Genomic_DNA"/>
</dbReference>
<proteinExistence type="predicted"/>
<protein>
    <recommendedName>
        <fullName evidence="2">NusB/RsmB/TIM44 domain-containing protein</fullName>
    </recommendedName>
</protein>
<name>A0A368BUK6_9GAMM</name>